<dbReference type="EMBL" id="SOSA01001101">
    <property type="protein sequence ID" value="THC87639.1"/>
    <property type="molecule type" value="Genomic_DNA"/>
</dbReference>
<dbReference type="InterPro" id="IPR051091">
    <property type="entry name" value="O-Glucosyltr/Glycosyltrsf_90"/>
</dbReference>
<keyword evidence="3" id="KW-1185">Reference proteome</keyword>
<proteinExistence type="predicted"/>
<dbReference type="AlphaFoldDB" id="A0A4S3IZ04"/>
<gene>
    <name evidence="2" type="ORF">EYZ11_012913</name>
</gene>
<dbReference type="Pfam" id="PF05686">
    <property type="entry name" value="Glyco_transf_90"/>
    <property type="match status" value="1"/>
</dbReference>
<dbReference type="Proteomes" id="UP000308092">
    <property type="component" value="Unassembled WGS sequence"/>
</dbReference>
<dbReference type="PANTHER" id="PTHR12203:SF107">
    <property type="entry name" value="GLYCOSYL TRANSFERASE CAP10 DOMAIN-CONTAINING PROTEIN"/>
    <property type="match status" value="1"/>
</dbReference>
<sequence length="348" mass="39638">MHLGTLIGVNSDRDNIPSLLNHLIPAGHCAWRYNPVYDAQNLSLSDSQCQLFFPGLFEDITRAHNIWDSRGDIVIEDLEAIELVEGMALAVIVNGQLYVRAARARNGDHCRKILVILSSIYKALVTNPIQSRPPTEFIFSVEDRLDGVAGPGHSLWILARKANEESVWLMPDFGFWSWNNDHTDSPIGPYSLVVGRIRRQEEKEAPWNEKKSKLLWRGKLSFAAKMRRGLLEAAKNQPWGDVKELDWGRKDDFMAMMDHCRYRLIADVEDLPDKVQTLLEDPALAERTNNSVATFRDHYLTPAAEACYWRSLRGGWTSVSSNVSDAVRASRIVEDRMRFETFLLLDSK</sequence>
<dbReference type="InterPro" id="IPR006598">
    <property type="entry name" value="CAP10"/>
</dbReference>
<accession>A0A4S3IZ04</accession>
<dbReference type="PANTHER" id="PTHR12203">
    <property type="entry name" value="KDEL LYS-ASP-GLU-LEU CONTAINING - RELATED"/>
    <property type="match status" value="1"/>
</dbReference>
<comment type="caution">
    <text evidence="2">The sequence shown here is derived from an EMBL/GenBank/DDBJ whole genome shotgun (WGS) entry which is preliminary data.</text>
</comment>
<reference evidence="2 3" key="1">
    <citation type="submission" date="2019-03" db="EMBL/GenBank/DDBJ databases">
        <title>The genome sequence of a newly discovered highly antifungal drug resistant Aspergillus species, Aspergillus tanneri NIH 1004.</title>
        <authorList>
            <person name="Mounaud S."/>
            <person name="Singh I."/>
            <person name="Joardar V."/>
            <person name="Pakala S."/>
            <person name="Pakala S."/>
            <person name="Venepally P."/>
            <person name="Hoover J."/>
            <person name="Nierman W."/>
            <person name="Chung J."/>
            <person name="Losada L."/>
        </authorList>
    </citation>
    <scope>NUCLEOTIDE SEQUENCE [LARGE SCALE GENOMIC DNA]</scope>
    <source>
        <strain evidence="2 3">NIH1004</strain>
    </source>
</reference>
<dbReference type="VEuPathDB" id="FungiDB:EYZ11_012913"/>
<organism evidence="2 3">
    <name type="scientific">Aspergillus tanneri</name>
    <dbReference type="NCBI Taxonomy" id="1220188"/>
    <lineage>
        <taxon>Eukaryota</taxon>
        <taxon>Fungi</taxon>
        <taxon>Dikarya</taxon>
        <taxon>Ascomycota</taxon>
        <taxon>Pezizomycotina</taxon>
        <taxon>Eurotiomycetes</taxon>
        <taxon>Eurotiomycetidae</taxon>
        <taxon>Eurotiales</taxon>
        <taxon>Aspergillaceae</taxon>
        <taxon>Aspergillus</taxon>
        <taxon>Aspergillus subgen. Circumdati</taxon>
    </lineage>
</organism>
<evidence type="ECO:0000259" key="1">
    <source>
        <dbReference type="Pfam" id="PF05686"/>
    </source>
</evidence>
<name>A0A4S3IZ04_9EURO</name>
<feature type="domain" description="Glycosyl transferase CAP10" evidence="1">
    <location>
        <begin position="90"/>
        <end position="238"/>
    </location>
</feature>
<evidence type="ECO:0000313" key="3">
    <source>
        <dbReference type="Proteomes" id="UP000308092"/>
    </source>
</evidence>
<evidence type="ECO:0000313" key="2">
    <source>
        <dbReference type="EMBL" id="THC87639.1"/>
    </source>
</evidence>
<protein>
    <recommendedName>
        <fullName evidence="1">Glycosyl transferase CAP10 domain-containing protein</fullName>
    </recommendedName>
</protein>